<gene>
    <name evidence="2" type="ORF">PHMEG_00021849</name>
</gene>
<feature type="region of interest" description="Disordered" evidence="1">
    <location>
        <begin position="1"/>
        <end position="75"/>
    </location>
</feature>
<feature type="compositionally biased region" description="Basic residues" evidence="1">
    <location>
        <begin position="50"/>
        <end position="65"/>
    </location>
</feature>
<evidence type="ECO:0000313" key="2">
    <source>
        <dbReference type="EMBL" id="OWZ05966.1"/>
    </source>
</evidence>
<dbReference type="EMBL" id="NBNE01004177">
    <property type="protein sequence ID" value="OWZ05966.1"/>
    <property type="molecule type" value="Genomic_DNA"/>
</dbReference>
<evidence type="ECO:0000313" key="3">
    <source>
        <dbReference type="Proteomes" id="UP000198211"/>
    </source>
</evidence>
<evidence type="ECO:0000256" key="1">
    <source>
        <dbReference type="SAM" id="MobiDB-lite"/>
    </source>
</evidence>
<dbReference type="OrthoDB" id="18186at2759"/>
<protein>
    <recommendedName>
        <fullName evidence="4">Retrotransposon gag domain-containing protein</fullName>
    </recommendedName>
</protein>
<comment type="caution">
    <text evidence="2">The sequence shown here is derived from an EMBL/GenBank/DDBJ whole genome shotgun (WGS) entry which is preliminary data.</text>
</comment>
<sequence>MCTTTPSSSSESSSDESSDDGGSSSSNSSTSDESESSNDGDESSGSDRGQRRHRRDRRGIRRHQPRMSLKDLKLPTYMPSPSASVSTWIDRVDLALEGAAESGRGRWSNRTLYFLIGPKSMDDAARWWVNLNRRLPSRKKTWSYLKKALERRRVLMPGETYADFGAGLRAAVGKNKVKERVLLAQFYKQFYKCLDKTTRKLVKQGKKPRTLEKAVKEDTKIDDPNENVARCMTNIDQSWATAPMSDVDWRANSRDTRDR</sequence>
<accession>A0A225VK91</accession>
<dbReference type="Proteomes" id="UP000198211">
    <property type="component" value="Unassembled WGS sequence"/>
</dbReference>
<reference evidence="3" key="1">
    <citation type="submission" date="2017-03" db="EMBL/GenBank/DDBJ databases">
        <title>Phytopthora megakarya and P. palmivora, two closely related causual agents of cacao black pod achieved similar genome size and gene model numbers by different mechanisms.</title>
        <authorList>
            <person name="Ali S."/>
            <person name="Shao J."/>
            <person name="Larry D.J."/>
            <person name="Kronmiller B."/>
            <person name="Shen D."/>
            <person name="Strem M.D."/>
            <person name="Melnick R.L."/>
            <person name="Guiltinan M.J."/>
            <person name="Tyler B.M."/>
            <person name="Meinhardt L.W."/>
            <person name="Bailey B.A."/>
        </authorList>
    </citation>
    <scope>NUCLEOTIDE SEQUENCE [LARGE SCALE GENOMIC DNA]</scope>
    <source>
        <strain evidence="3">zdho120</strain>
    </source>
</reference>
<proteinExistence type="predicted"/>
<keyword evidence="3" id="KW-1185">Reference proteome</keyword>
<name>A0A225VK91_9STRA</name>
<organism evidence="2 3">
    <name type="scientific">Phytophthora megakarya</name>
    <dbReference type="NCBI Taxonomy" id="4795"/>
    <lineage>
        <taxon>Eukaryota</taxon>
        <taxon>Sar</taxon>
        <taxon>Stramenopiles</taxon>
        <taxon>Oomycota</taxon>
        <taxon>Peronosporomycetes</taxon>
        <taxon>Peronosporales</taxon>
        <taxon>Peronosporaceae</taxon>
        <taxon>Phytophthora</taxon>
    </lineage>
</organism>
<dbReference type="AlphaFoldDB" id="A0A225VK91"/>
<evidence type="ECO:0008006" key="4">
    <source>
        <dbReference type="Google" id="ProtNLM"/>
    </source>
</evidence>
<feature type="compositionally biased region" description="Acidic residues" evidence="1">
    <location>
        <begin position="32"/>
        <end position="44"/>
    </location>
</feature>
<feature type="compositionally biased region" description="Low complexity" evidence="1">
    <location>
        <begin position="20"/>
        <end position="31"/>
    </location>
</feature>